<dbReference type="AlphaFoldDB" id="A0A552X6H2"/>
<dbReference type="Pfam" id="PF02870">
    <property type="entry name" value="Methyltransf_1N"/>
    <property type="match status" value="1"/>
</dbReference>
<evidence type="ECO:0000256" key="8">
    <source>
        <dbReference type="ARBA" id="ARBA00049348"/>
    </source>
</evidence>
<dbReference type="Gene3D" id="3.30.160.70">
    <property type="entry name" value="Methylated DNA-protein cysteine methyltransferase domain"/>
    <property type="match status" value="1"/>
</dbReference>
<feature type="domain" description="Methylated-DNA-[protein]-cysteine S-methyltransferase DNA binding" evidence="10">
    <location>
        <begin position="73"/>
        <end position="151"/>
    </location>
</feature>
<evidence type="ECO:0000256" key="5">
    <source>
        <dbReference type="ARBA" id="ARBA00022679"/>
    </source>
</evidence>
<dbReference type="InterPro" id="IPR001497">
    <property type="entry name" value="MethylDNA_cys_MeTrfase_AS"/>
</dbReference>
<evidence type="ECO:0000259" key="10">
    <source>
        <dbReference type="Pfam" id="PF01035"/>
    </source>
</evidence>
<keyword evidence="3 9" id="KW-0963">Cytoplasm</keyword>
<comment type="similarity">
    <text evidence="2 9">Belongs to the MGMT family.</text>
</comment>
<dbReference type="InterPro" id="IPR014048">
    <property type="entry name" value="MethylDNA_cys_MeTrfase_DNA-bd"/>
</dbReference>
<dbReference type="InterPro" id="IPR036217">
    <property type="entry name" value="MethylDNA_cys_MeTrfase_DNAb"/>
</dbReference>
<comment type="miscellaneous">
    <text evidence="9">This enzyme catalyzes only one turnover and therefore is not strictly catalytic. According to one definition, an enzyme is a biocatalyst that acts repeatedly and over many reaction cycles.</text>
</comment>
<dbReference type="Pfam" id="PF01035">
    <property type="entry name" value="DNA_binding_1"/>
    <property type="match status" value="1"/>
</dbReference>
<sequence length="158" mass="17411">MPSPVGWLHLQVCADGVTSVHFADEAIADATVEAQDITADQHGVMTQLKQELNAYFAGHLQQFSVPLAPHGTDFQQQVWAALRRIPYGETWSYRDLAQQVQRPQGYQAVGQANGRNPIGIIVPCHRVIQADGSLGGYAGGVDRKSWLLRHELRVSKNL</sequence>
<evidence type="ECO:0000256" key="6">
    <source>
        <dbReference type="ARBA" id="ARBA00022763"/>
    </source>
</evidence>
<dbReference type="SUPFAM" id="SSF46767">
    <property type="entry name" value="Methylated DNA-protein cysteine methyltransferase, C-terminal domain"/>
    <property type="match status" value="1"/>
</dbReference>
<dbReference type="EC" id="2.1.1.63" evidence="9"/>
<keyword evidence="6 9" id="KW-0227">DNA damage</keyword>
<evidence type="ECO:0000256" key="9">
    <source>
        <dbReference type="HAMAP-Rule" id="MF_00772"/>
    </source>
</evidence>
<dbReference type="GO" id="GO:0005737">
    <property type="term" value="C:cytoplasm"/>
    <property type="evidence" value="ECO:0007669"/>
    <property type="project" value="UniProtKB-SubCell"/>
</dbReference>
<dbReference type="InterPro" id="IPR036388">
    <property type="entry name" value="WH-like_DNA-bd_sf"/>
</dbReference>
<keyword evidence="5 9" id="KW-0808">Transferase</keyword>
<feature type="domain" description="Methylguanine DNA methyltransferase ribonuclease-like" evidence="11">
    <location>
        <begin position="2"/>
        <end position="69"/>
    </location>
</feature>
<evidence type="ECO:0000256" key="1">
    <source>
        <dbReference type="ARBA" id="ARBA00001286"/>
    </source>
</evidence>
<evidence type="ECO:0000313" key="12">
    <source>
        <dbReference type="EMBL" id="TRW50560.1"/>
    </source>
</evidence>
<dbReference type="InterPro" id="IPR008332">
    <property type="entry name" value="MethylG_MeTrfase_N"/>
</dbReference>
<dbReference type="GO" id="GO:0032259">
    <property type="term" value="P:methylation"/>
    <property type="evidence" value="ECO:0007669"/>
    <property type="project" value="UniProtKB-KW"/>
</dbReference>
<keyword evidence="13" id="KW-1185">Reference proteome</keyword>
<evidence type="ECO:0000256" key="3">
    <source>
        <dbReference type="ARBA" id="ARBA00022490"/>
    </source>
</evidence>
<gene>
    <name evidence="12" type="ORF">FM042_06000</name>
</gene>
<comment type="function">
    <text evidence="9">Involved in the cellular defense against the biological effects of O6-methylguanine (O6-MeG) and O4-methylthymine (O4-MeT) in DNA. Repairs the methylated nucleobase in DNA by stoichiometrically transferring the methyl group to a cysteine residue in the enzyme. This is a suicide reaction: the enzyme is irreversibly inactivated.</text>
</comment>
<dbReference type="CDD" id="cd06445">
    <property type="entry name" value="ATase"/>
    <property type="match status" value="1"/>
</dbReference>
<dbReference type="FunFam" id="1.10.10.10:FF:000214">
    <property type="entry name" value="Methylated-DNA--protein-cysteine methyltransferase"/>
    <property type="match status" value="1"/>
</dbReference>
<dbReference type="PANTHER" id="PTHR10815:SF13">
    <property type="entry name" value="METHYLATED-DNA--PROTEIN-CYSTEINE METHYLTRANSFERASE"/>
    <property type="match status" value="1"/>
</dbReference>
<dbReference type="Gene3D" id="1.10.10.10">
    <property type="entry name" value="Winged helix-like DNA-binding domain superfamily/Winged helix DNA-binding domain"/>
    <property type="match status" value="1"/>
</dbReference>
<organism evidence="12 13">
    <name type="scientific">Aliidiomarina halalkaliphila</name>
    <dbReference type="NCBI Taxonomy" id="2593535"/>
    <lineage>
        <taxon>Bacteria</taxon>
        <taxon>Pseudomonadati</taxon>
        <taxon>Pseudomonadota</taxon>
        <taxon>Gammaproteobacteria</taxon>
        <taxon>Alteromonadales</taxon>
        <taxon>Idiomarinaceae</taxon>
        <taxon>Aliidiomarina</taxon>
    </lineage>
</organism>
<accession>A0A552X6H2</accession>
<keyword evidence="4 9" id="KW-0489">Methyltransferase</keyword>
<evidence type="ECO:0000313" key="13">
    <source>
        <dbReference type="Proteomes" id="UP000320359"/>
    </source>
</evidence>
<dbReference type="GO" id="GO:0006307">
    <property type="term" value="P:DNA alkylation repair"/>
    <property type="evidence" value="ECO:0007669"/>
    <property type="project" value="UniProtKB-UniRule"/>
</dbReference>
<feature type="active site" description="Nucleophile; methyl group acceptor" evidence="9">
    <location>
        <position position="124"/>
    </location>
</feature>
<dbReference type="NCBIfam" id="TIGR00589">
    <property type="entry name" value="ogt"/>
    <property type="match status" value="1"/>
</dbReference>
<dbReference type="GO" id="GO:0003908">
    <property type="term" value="F:methylated-DNA-[protein]-cysteine S-methyltransferase activity"/>
    <property type="evidence" value="ECO:0007669"/>
    <property type="project" value="UniProtKB-UniRule"/>
</dbReference>
<comment type="subcellular location">
    <subcellularLocation>
        <location evidence="9">Cytoplasm</location>
    </subcellularLocation>
</comment>
<dbReference type="InterPro" id="IPR036631">
    <property type="entry name" value="MGMT_N_sf"/>
</dbReference>
<dbReference type="HAMAP" id="MF_00772">
    <property type="entry name" value="OGT"/>
    <property type="match status" value="1"/>
</dbReference>
<proteinExistence type="inferred from homology"/>
<evidence type="ECO:0000256" key="4">
    <source>
        <dbReference type="ARBA" id="ARBA00022603"/>
    </source>
</evidence>
<dbReference type="EMBL" id="VJWL01000001">
    <property type="protein sequence ID" value="TRW50560.1"/>
    <property type="molecule type" value="Genomic_DNA"/>
</dbReference>
<comment type="caution">
    <text evidence="12">The sequence shown here is derived from an EMBL/GenBank/DDBJ whole genome shotgun (WGS) entry which is preliminary data.</text>
</comment>
<evidence type="ECO:0000256" key="2">
    <source>
        <dbReference type="ARBA" id="ARBA00008711"/>
    </source>
</evidence>
<evidence type="ECO:0000256" key="7">
    <source>
        <dbReference type="ARBA" id="ARBA00023204"/>
    </source>
</evidence>
<protein>
    <recommendedName>
        <fullName evidence="9">Methylated-DNA--protein-cysteine methyltransferase</fullName>
        <ecNumber evidence="9">2.1.1.63</ecNumber>
    </recommendedName>
    <alternativeName>
        <fullName evidence="9">6-O-methylguanine-DNA methyltransferase</fullName>
        <shortName evidence="9">MGMT</shortName>
    </alternativeName>
    <alternativeName>
        <fullName evidence="9">O-6-methylguanine-DNA-alkyltransferase</fullName>
    </alternativeName>
</protein>
<dbReference type="Proteomes" id="UP000320359">
    <property type="component" value="Unassembled WGS sequence"/>
</dbReference>
<dbReference type="SUPFAM" id="SSF53155">
    <property type="entry name" value="Methylated DNA-protein cysteine methyltransferase domain"/>
    <property type="match status" value="1"/>
</dbReference>
<dbReference type="PROSITE" id="PS00374">
    <property type="entry name" value="MGMT"/>
    <property type="match status" value="1"/>
</dbReference>
<comment type="catalytic activity">
    <reaction evidence="1 9">
        <text>a 4-O-methyl-thymidine in DNA + L-cysteinyl-[protein] = a thymidine in DNA + S-methyl-L-cysteinyl-[protein]</text>
        <dbReference type="Rhea" id="RHEA:53428"/>
        <dbReference type="Rhea" id="RHEA-COMP:10131"/>
        <dbReference type="Rhea" id="RHEA-COMP:10132"/>
        <dbReference type="Rhea" id="RHEA-COMP:13555"/>
        <dbReference type="Rhea" id="RHEA-COMP:13556"/>
        <dbReference type="ChEBI" id="CHEBI:29950"/>
        <dbReference type="ChEBI" id="CHEBI:82612"/>
        <dbReference type="ChEBI" id="CHEBI:137386"/>
        <dbReference type="ChEBI" id="CHEBI:137387"/>
        <dbReference type="EC" id="2.1.1.63"/>
    </reaction>
</comment>
<dbReference type="OrthoDB" id="9811249at2"/>
<reference evidence="12 13" key="1">
    <citation type="submission" date="2019-07" db="EMBL/GenBank/DDBJ databases">
        <authorList>
            <person name="Yang M."/>
            <person name="Zhao D."/>
            <person name="Xiang H."/>
        </authorList>
    </citation>
    <scope>NUCLEOTIDE SEQUENCE [LARGE SCALE GENOMIC DNA]</scope>
    <source>
        <strain evidence="12 13">IM1326</strain>
    </source>
</reference>
<keyword evidence="7 9" id="KW-0234">DNA repair</keyword>
<dbReference type="InterPro" id="IPR023546">
    <property type="entry name" value="MGMT"/>
</dbReference>
<dbReference type="PANTHER" id="PTHR10815">
    <property type="entry name" value="METHYLATED-DNA--PROTEIN-CYSTEINE METHYLTRANSFERASE"/>
    <property type="match status" value="1"/>
</dbReference>
<name>A0A552X6H2_9GAMM</name>
<evidence type="ECO:0000259" key="11">
    <source>
        <dbReference type="Pfam" id="PF02870"/>
    </source>
</evidence>
<comment type="catalytic activity">
    <reaction evidence="8 9">
        <text>a 6-O-methyl-2'-deoxyguanosine in DNA + L-cysteinyl-[protein] = S-methyl-L-cysteinyl-[protein] + a 2'-deoxyguanosine in DNA</text>
        <dbReference type="Rhea" id="RHEA:24000"/>
        <dbReference type="Rhea" id="RHEA-COMP:10131"/>
        <dbReference type="Rhea" id="RHEA-COMP:10132"/>
        <dbReference type="Rhea" id="RHEA-COMP:11367"/>
        <dbReference type="Rhea" id="RHEA-COMP:11368"/>
        <dbReference type="ChEBI" id="CHEBI:29950"/>
        <dbReference type="ChEBI" id="CHEBI:82612"/>
        <dbReference type="ChEBI" id="CHEBI:85445"/>
        <dbReference type="ChEBI" id="CHEBI:85448"/>
        <dbReference type="EC" id="2.1.1.63"/>
    </reaction>
</comment>